<keyword evidence="1" id="KW-0732">Signal</keyword>
<accession>A0A974NXR3</accession>
<dbReference type="AlphaFoldDB" id="A0A974NXR3"/>
<keyword evidence="4" id="KW-1185">Reference proteome</keyword>
<dbReference type="Pfam" id="PF09917">
    <property type="entry name" value="DUF2147"/>
    <property type="match status" value="1"/>
</dbReference>
<organism evidence="3 4">
    <name type="scientific">Sphingomonas aliaeris</name>
    <dbReference type="NCBI Taxonomy" id="2759526"/>
    <lineage>
        <taxon>Bacteria</taxon>
        <taxon>Pseudomonadati</taxon>
        <taxon>Pseudomonadota</taxon>
        <taxon>Alphaproteobacteria</taxon>
        <taxon>Sphingomonadales</taxon>
        <taxon>Sphingomonadaceae</taxon>
        <taxon>Sphingomonas</taxon>
    </lineage>
</organism>
<dbReference type="KEGG" id="sari:H5J25_00995"/>
<dbReference type="Gene3D" id="2.40.128.520">
    <property type="match status" value="1"/>
</dbReference>
<dbReference type="PANTHER" id="PTHR36919">
    <property type="entry name" value="BLR1215 PROTEIN"/>
    <property type="match status" value="1"/>
</dbReference>
<feature type="chain" id="PRO_5037007810" evidence="1">
    <location>
        <begin position="17"/>
        <end position="123"/>
    </location>
</feature>
<evidence type="ECO:0000313" key="4">
    <source>
        <dbReference type="Proteomes" id="UP000595894"/>
    </source>
</evidence>
<feature type="signal peptide" evidence="1">
    <location>
        <begin position="1"/>
        <end position="16"/>
    </location>
</feature>
<dbReference type="EMBL" id="CP061035">
    <property type="protein sequence ID" value="QQV78758.1"/>
    <property type="molecule type" value="Genomic_DNA"/>
</dbReference>
<sequence>MAALAALAMIPAAANAAPPKGVWTNPKKNVRVTFQRCGDAMCGKVIWASPEAQEKAGSPLVGTMLFEDFVEEGPGEWSGSVFVPDIGQSVSGTIRQMDANTLVGEGCVIAGLGCKSQTWTRLR</sequence>
<name>A0A974NXR3_9SPHN</name>
<dbReference type="InterPro" id="IPR019223">
    <property type="entry name" value="DUF2147"/>
</dbReference>
<evidence type="ECO:0000256" key="1">
    <source>
        <dbReference type="SAM" id="SignalP"/>
    </source>
</evidence>
<feature type="domain" description="DUF2147" evidence="2">
    <location>
        <begin position="21"/>
        <end position="121"/>
    </location>
</feature>
<evidence type="ECO:0000313" key="3">
    <source>
        <dbReference type="EMBL" id="QQV78758.1"/>
    </source>
</evidence>
<dbReference type="Proteomes" id="UP000595894">
    <property type="component" value="Chromosome"/>
</dbReference>
<evidence type="ECO:0000259" key="2">
    <source>
        <dbReference type="Pfam" id="PF09917"/>
    </source>
</evidence>
<gene>
    <name evidence="3" type="ORF">H5J25_00995</name>
</gene>
<proteinExistence type="predicted"/>
<reference evidence="4" key="1">
    <citation type="submission" date="2020-09" db="EMBL/GenBank/DDBJ databases">
        <title>Sphingomonas sp., a new species isolated from pork steak.</title>
        <authorList>
            <person name="Heidler von Heilborn D."/>
        </authorList>
    </citation>
    <scope>NUCLEOTIDE SEQUENCE [LARGE SCALE GENOMIC DNA]</scope>
</reference>
<protein>
    <submittedName>
        <fullName evidence="3">DUF2147 domain-containing protein</fullName>
    </submittedName>
</protein>
<dbReference type="PANTHER" id="PTHR36919:SF2">
    <property type="entry name" value="BLL6627 PROTEIN"/>
    <property type="match status" value="1"/>
</dbReference>